<evidence type="ECO:0000313" key="3">
    <source>
        <dbReference type="Proteomes" id="UP000735302"/>
    </source>
</evidence>
<keyword evidence="3" id="KW-1185">Reference proteome</keyword>
<reference evidence="2 3" key="1">
    <citation type="journal article" date="2021" name="Elife">
        <title>Chloroplast acquisition without the gene transfer in kleptoplastic sea slugs, Plakobranchus ocellatus.</title>
        <authorList>
            <person name="Maeda T."/>
            <person name="Takahashi S."/>
            <person name="Yoshida T."/>
            <person name="Shimamura S."/>
            <person name="Takaki Y."/>
            <person name="Nagai Y."/>
            <person name="Toyoda A."/>
            <person name="Suzuki Y."/>
            <person name="Arimoto A."/>
            <person name="Ishii H."/>
            <person name="Satoh N."/>
            <person name="Nishiyama T."/>
            <person name="Hasebe M."/>
            <person name="Maruyama T."/>
            <person name="Minagawa J."/>
            <person name="Obokata J."/>
            <person name="Shigenobu S."/>
        </authorList>
    </citation>
    <scope>NUCLEOTIDE SEQUENCE [LARGE SCALE GENOMIC DNA]</scope>
</reference>
<feature type="compositionally biased region" description="Basic and acidic residues" evidence="1">
    <location>
        <begin position="142"/>
        <end position="158"/>
    </location>
</feature>
<evidence type="ECO:0000313" key="2">
    <source>
        <dbReference type="EMBL" id="GFN95071.1"/>
    </source>
</evidence>
<dbReference type="AlphaFoldDB" id="A0AAV3ZIC4"/>
<dbReference type="Proteomes" id="UP000735302">
    <property type="component" value="Unassembled WGS sequence"/>
</dbReference>
<comment type="caution">
    <text evidence="2">The sequence shown here is derived from an EMBL/GenBank/DDBJ whole genome shotgun (WGS) entry which is preliminary data.</text>
</comment>
<evidence type="ECO:0000256" key="1">
    <source>
        <dbReference type="SAM" id="MobiDB-lite"/>
    </source>
</evidence>
<organism evidence="2 3">
    <name type="scientific">Plakobranchus ocellatus</name>
    <dbReference type="NCBI Taxonomy" id="259542"/>
    <lineage>
        <taxon>Eukaryota</taxon>
        <taxon>Metazoa</taxon>
        <taxon>Spiralia</taxon>
        <taxon>Lophotrochozoa</taxon>
        <taxon>Mollusca</taxon>
        <taxon>Gastropoda</taxon>
        <taxon>Heterobranchia</taxon>
        <taxon>Euthyneura</taxon>
        <taxon>Panpulmonata</taxon>
        <taxon>Sacoglossa</taxon>
        <taxon>Placobranchoidea</taxon>
        <taxon>Plakobranchidae</taxon>
        <taxon>Plakobranchus</taxon>
    </lineage>
</organism>
<protein>
    <submittedName>
        <fullName evidence="2">Uncharacterized protein</fullName>
    </submittedName>
</protein>
<sequence length="158" mass="18417">MKTAWCGPSTYLFSPKIPKRKRRAGGSGSLPCRLGQSELRSCAVCSKCNSWVALENDWSSLQCFSWLLSMAGGFLLLDHVWETYVLHRPILIRKSQCLKIQRLWYPAIAQTCVASIELHEYRYRLKEQESKRRRWQRSQADPMKDPREQARKTPAEEN</sequence>
<gene>
    <name evidence="2" type="ORF">PoB_002157700</name>
</gene>
<name>A0AAV3ZIC4_9GAST</name>
<feature type="region of interest" description="Disordered" evidence="1">
    <location>
        <begin position="128"/>
        <end position="158"/>
    </location>
</feature>
<dbReference type="EMBL" id="BLXT01002484">
    <property type="protein sequence ID" value="GFN95071.1"/>
    <property type="molecule type" value="Genomic_DNA"/>
</dbReference>
<accession>A0AAV3ZIC4</accession>
<proteinExistence type="predicted"/>